<feature type="non-terminal residue" evidence="1">
    <location>
        <position position="1"/>
    </location>
</feature>
<proteinExistence type="predicted"/>
<evidence type="ECO:0000313" key="2">
    <source>
        <dbReference type="Proteomes" id="UP001465976"/>
    </source>
</evidence>
<keyword evidence="2" id="KW-1185">Reference proteome</keyword>
<name>A0ABR3EIG0_9AGAR</name>
<organism evidence="1 2">
    <name type="scientific">Marasmius crinis-equi</name>
    <dbReference type="NCBI Taxonomy" id="585013"/>
    <lineage>
        <taxon>Eukaryota</taxon>
        <taxon>Fungi</taxon>
        <taxon>Dikarya</taxon>
        <taxon>Basidiomycota</taxon>
        <taxon>Agaricomycotina</taxon>
        <taxon>Agaricomycetes</taxon>
        <taxon>Agaricomycetidae</taxon>
        <taxon>Agaricales</taxon>
        <taxon>Marasmiineae</taxon>
        <taxon>Marasmiaceae</taxon>
        <taxon>Marasmius</taxon>
    </lineage>
</organism>
<feature type="non-terminal residue" evidence="1">
    <location>
        <position position="228"/>
    </location>
</feature>
<protein>
    <submittedName>
        <fullName evidence="1">Uncharacterized protein</fullName>
    </submittedName>
</protein>
<comment type="caution">
    <text evidence="1">The sequence shown here is derived from an EMBL/GenBank/DDBJ whole genome shotgun (WGS) entry which is preliminary data.</text>
</comment>
<dbReference type="EMBL" id="JBAHYK010004920">
    <property type="protein sequence ID" value="KAL0562645.1"/>
    <property type="molecule type" value="Genomic_DNA"/>
</dbReference>
<gene>
    <name evidence="1" type="ORF">V5O48_019439</name>
</gene>
<reference evidence="1 2" key="1">
    <citation type="submission" date="2024-02" db="EMBL/GenBank/DDBJ databases">
        <title>A draft genome for the cacao thread blight pathogen Marasmius crinis-equi.</title>
        <authorList>
            <person name="Cohen S.P."/>
            <person name="Baruah I.K."/>
            <person name="Amoako-Attah I."/>
            <person name="Bukari Y."/>
            <person name="Meinhardt L.W."/>
            <person name="Bailey B.A."/>
        </authorList>
    </citation>
    <scope>NUCLEOTIDE SEQUENCE [LARGE SCALE GENOMIC DNA]</scope>
    <source>
        <strain evidence="1 2">GH-76</strain>
    </source>
</reference>
<dbReference type="Proteomes" id="UP001465976">
    <property type="component" value="Unassembled WGS sequence"/>
</dbReference>
<accession>A0ABR3EIG0</accession>
<sequence>GMLSGPVTEGLSEEFAQEAGVYAAKQLSSVRVLAANPGDNEDDDGGPVDGKNIAGGVRLAREHIRNLPRHPDDLGRYLGLDNLPFFLKCFIYEQTLAPDNRESIDWVAVREGGELPEFDSTARVSAYPSAVATYSASSDLCGFGGLKRERVRAVESWRGGPARRDCVFVNQDPALPGFRGLYVARILHFLSVVHDRQQYSCAVITGFTTVGDEPDSLTGMWIVRPDEN</sequence>
<evidence type="ECO:0000313" key="1">
    <source>
        <dbReference type="EMBL" id="KAL0562645.1"/>
    </source>
</evidence>